<dbReference type="CDD" id="cd08250">
    <property type="entry name" value="Mgc45594_like"/>
    <property type="match status" value="1"/>
</dbReference>
<dbReference type="InterPro" id="IPR020843">
    <property type="entry name" value="ER"/>
</dbReference>
<dbReference type="OrthoDB" id="9992527at2759"/>
<dbReference type="EC" id="1.3.1.48" evidence="2"/>
<protein>
    <recommendedName>
        <fullName evidence="2">15-oxoprostaglandin 13-reductase</fullName>
        <ecNumber evidence="2">1.3.1.48</ecNumber>
    </recommendedName>
</protein>
<reference evidence="6 7" key="1">
    <citation type="submission" date="2016-02" db="EMBL/GenBank/DDBJ databases">
        <title>Band-tailed pigeon sequencing and assembly.</title>
        <authorList>
            <person name="Soares A.E."/>
            <person name="Novak B.J."/>
            <person name="Rice E.S."/>
            <person name="O'Connell B."/>
            <person name="Chang D."/>
            <person name="Weber S."/>
            <person name="Shapiro B."/>
        </authorList>
    </citation>
    <scope>NUCLEOTIDE SEQUENCE [LARGE SCALE GENOMIC DNA]</scope>
    <source>
        <strain evidence="6">BTP2013</strain>
        <tissue evidence="6">Blood</tissue>
    </source>
</reference>
<evidence type="ECO:0000256" key="2">
    <source>
        <dbReference type="ARBA" id="ARBA00011981"/>
    </source>
</evidence>
<dbReference type="InterPro" id="IPR013149">
    <property type="entry name" value="ADH-like_C"/>
</dbReference>
<dbReference type="Gene3D" id="3.90.180.10">
    <property type="entry name" value="Medium-chain alcohol dehydrogenases, catalytic domain"/>
    <property type="match status" value="1"/>
</dbReference>
<dbReference type="Pfam" id="PF00107">
    <property type="entry name" value="ADH_zinc_N"/>
    <property type="match status" value="1"/>
</dbReference>
<dbReference type="AlphaFoldDB" id="A0A1V4J8U5"/>
<dbReference type="InterPro" id="IPR036291">
    <property type="entry name" value="NAD(P)-bd_dom_sf"/>
</dbReference>
<dbReference type="GO" id="GO:0047522">
    <property type="term" value="F:15-oxoprostaglandin 13-reductase [NAD(P)+] activity"/>
    <property type="evidence" value="ECO:0007669"/>
    <property type="project" value="UniProtKB-EC"/>
</dbReference>
<dbReference type="InterPro" id="IPR011032">
    <property type="entry name" value="GroES-like_sf"/>
</dbReference>
<gene>
    <name evidence="6" type="primary">ZADH2</name>
    <name evidence="6" type="ORF">AV530_006111</name>
</gene>
<evidence type="ECO:0000256" key="4">
    <source>
        <dbReference type="ARBA" id="ARBA00023002"/>
    </source>
</evidence>
<keyword evidence="4" id="KW-0560">Oxidoreductase</keyword>
<evidence type="ECO:0000256" key="3">
    <source>
        <dbReference type="ARBA" id="ARBA00022990"/>
    </source>
</evidence>
<evidence type="ECO:0000259" key="5">
    <source>
        <dbReference type="SMART" id="SM00829"/>
    </source>
</evidence>
<dbReference type="SMART" id="SM00829">
    <property type="entry name" value="PKS_ER"/>
    <property type="match status" value="1"/>
</dbReference>
<dbReference type="STRING" id="372326.A0A1V4J8U5"/>
<dbReference type="Proteomes" id="UP000190648">
    <property type="component" value="Unassembled WGS sequence"/>
</dbReference>
<dbReference type="EMBL" id="LSYS01008581">
    <property type="protein sequence ID" value="OPJ68480.1"/>
    <property type="molecule type" value="Genomic_DNA"/>
</dbReference>
<sequence length="481" mass="51738">MSYSRHFLDFQGSSIPSSMKKLVVTKLSPNFREAVTLQQDSPVPLPGDGDLLVRNRFVGINASDINYSAGRYDPSVKPPFDIGFEGIGDVVALGLSASADYTVGQAVAYVKAGSFAEYTVVPAKQAVPLPSVKPEFLTLMVSGATAYISLKELGELSEGKKVLVTAAAGGTGQFAVQLAKKAKCHVIGTCSSDEKGGFLKSIGCDRTINYKTENVESVLRKDYPEGVDVVYESVGGKMFDLALNSLATKGRLIIIGFITGYQNPTGLQPIKAELLPAKLLKKSASIRGFFLNHYFSEYKTALEHLLKMYESGDLVCEVDVGDMSPEGKFTGLESVFRAVDYMYMGKNTGKIVVELPHSVNSCWAGGFLTSLLFGGGYKGHFGHGGSAQVPAILTNKGWKEREFLAPILQLHPSCTNETQQKQGLKIPDSKGKAPCTCHPTDVSAGSCVTPLEKNTSPLLAHSLSIMRRSDEILKVRAILTV</sequence>
<accession>A0A1V4J8U5</accession>
<evidence type="ECO:0000313" key="7">
    <source>
        <dbReference type="Proteomes" id="UP000190648"/>
    </source>
</evidence>
<dbReference type="GO" id="GO:0008270">
    <property type="term" value="F:zinc ion binding"/>
    <property type="evidence" value="ECO:0007669"/>
    <property type="project" value="InterPro"/>
</dbReference>
<comment type="similarity">
    <text evidence="1">Belongs to the zinc-containing alcohol dehydrogenase family. Quinone oxidoreductase subfamily.</text>
</comment>
<dbReference type="InterPro" id="IPR002364">
    <property type="entry name" value="Quin_OxRdtase/zeta-crystal_CS"/>
</dbReference>
<organism evidence="6 7">
    <name type="scientific">Patagioenas fasciata monilis</name>
    <dbReference type="NCBI Taxonomy" id="372326"/>
    <lineage>
        <taxon>Eukaryota</taxon>
        <taxon>Metazoa</taxon>
        <taxon>Chordata</taxon>
        <taxon>Craniata</taxon>
        <taxon>Vertebrata</taxon>
        <taxon>Euteleostomi</taxon>
        <taxon>Archelosauria</taxon>
        <taxon>Archosauria</taxon>
        <taxon>Dinosauria</taxon>
        <taxon>Saurischia</taxon>
        <taxon>Theropoda</taxon>
        <taxon>Coelurosauria</taxon>
        <taxon>Aves</taxon>
        <taxon>Neognathae</taxon>
        <taxon>Neoaves</taxon>
        <taxon>Columbimorphae</taxon>
        <taxon>Columbiformes</taxon>
        <taxon>Columbidae</taxon>
        <taxon>Patagioenas</taxon>
    </lineage>
</organism>
<dbReference type="InterPro" id="IPR051397">
    <property type="entry name" value="Zn-ADH-like_protein"/>
</dbReference>
<dbReference type="PANTHER" id="PTHR43677:SF3">
    <property type="entry name" value="PROSTAGLANDIN REDUCTASE 3"/>
    <property type="match status" value="1"/>
</dbReference>
<comment type="caution">
    <text evidence="6">The sequence shown here is derived from an EMBL/GenBank/DDBJ whole genome shotgun (WGS) entry which is preliminary data.</text>
</comment>
<dbReference type="Gene3D" id="3.40.50.720">
    <property type="entry name" value="NAD(P)-binding Rossmann-like Domain"/>
    <property type="match status" value="1"/>
</dbReference>
<feature type="domain" description="Enoyl reductase (ER)" evidence="5">
    <location>
        <begin position="30"/>
        <end position="353"/>
    </location>
</feature>
<dbReference type="SUPFAM" id="SSF50129">
    <property type="entry name" value="GroES-like"/>
    <property type="match status" value="1"/>
</dbReference>
<proteinExistence type="inferred from homology"/>
<evidence type="ECO:0000313" key="6">
    <source>
        <dbReference type="EMBL" id="OPJ68480.1"/>
    </source>
</evidence>
<dbReference type="PANTHER" id="PTHR43677">
    <property type="entry name" value="SHORT-CHAIN DEHYDROGENASE/REDUCTASE"/>
    <property type="match status" value="1"/>
</dbReference>
<dbReference type="InterPro" id="IPR013154">
    <property type="entry name" value="ADH-like_N"/>
</dbReference>
<evidence type="ECO:0000256" key="1">
    <source>
        <dbReference type="ARBA" id="ARBA00010371"/>
    </source>
</evidence>
<dbReference type="Pfam" id="PF08240">
    <property type="entry name" value="ADH_N"/>
    <property type="match status" value="1"/>
</dbReference>
<dbReference type="PROSITE" id="PS01162">
    <property type="entry name" value="QOR_ZETA_CRYSTAL"/>
    <property type="match status" value="1"/>
</dbReference>
<keyword evidence="3" id="KW-0007">Acetylation</keyword>
<dbReference type="FunFam" id="3.40.50.720:FF:000121">
    <property type="entry name" value="Prostaglandin reductase 2"/>
    <property type="match status" value="1"/>
</dbReference>
<keyword evidence="7" id="KW-1185">Reference proteome</keyword>
<name>A0A1V4J8U5_PATFA</name>
<dbReference type="GO" id="GO:0005739">
    <property type="term" value="C:mitochondrion"/>
    <property type="evidence" value="ECO:0007669"/>
    <property type="project" value="TreeGrafter"/>
</dbReference>
<dbReference type="SUPFAM" id="SSF51735">
    <property type="entry name" value="NAD(P)-binding Rossmann-fold domains"/>
    <property type="match status" value="1"/>
</dbReference>